<dbReference type="AlphaFoldDB" id="A0A645GPN3"/>
<protein>
    <submittedName>
        <fullName evidence="1">Uncharacterized protein</fullName>
    </submittedName>
</protein>
<gene>
    <name evidence="1" type="ORF">SDC9_175585</name>
</gene>
<accession>A0A645GPN3</accession>
<sequence length="138" mass="15538">MLTQLLLHVHGNIDRDRERQTHEPPSAAIDLRVDPDDLAFQVEQRPAGVTRIDRDIGLDEGHEIFVGQAAILCADNACGDRLLEAKGRADRQHPLPYLQTRRITQPHDRQTRRVNTKQGHIAACVRADDLCSILALVR</sequence>
<comment type="caution">
    <text evidence="1">The sequence shown here is derived from an EMBL/GenBank/DDBJ whole genome shotgun (WGS) entry which is preliminary data.</text>
</comment>
<proteinExistence type="predicted"/>
<name>A0A645GPN3_9ZZZZ</name>
<evidence type="ECO:0000313" key="1">
    <source>
        <dbReference type="EMBL" id="MPN28146.1"/>
    </source>
</evidence>
<dbReference type="EMBL" id="VSSQ01078319">
    <property type="protein sequence ID" value="MPN28146.1"/>
    <property type="molecule type" value="Genomic_DNA"/>
</dbReference>
<reference evidence="1" key="1">
    <citation type="submission" date="2019-08" db="EMBL/GenBank/DDBJ databases">
        <authorList>
            <person name="Kucharzyk K."/>
            <person name="Murdoch R.W."/>
            <person name="Higgins S."/>
            <person name="Loffler F."/>
        </authorList>
    </citation>
    <scope>NUCLEOTIDE SEQUENCE</scope>
</reference>
<organism evidence="1">
    <name type="scientific">bioreactor metagenome</name>
    <dbReference type="NCBI Taxonomy" id="1076179"/>
    <lineage>
        <taxon>unclassified sequences</taxon>
        <taxon>metagenomes</taxon>
        <taxon>ecological metagenomes</taxon>
    </lineage>
</organism>